<dbReference type="EMBL" id="CP046056">
    <property type="protein sequence ID" value="QQD25168.1"/>
    <property type="molecule type" value="Genomic_DNA"/>
</dbReference>
<dbReference type="KEGG" id="vcw:GJQ55_12125"/>
<evidence type="ECO:0000313" key="1">
    <source>
        <dbReference type="EMBL" id="QQD25168.1"/>
    </source>
</evidence>
<dbReference type="Gene3D" id="3.40.50.2000">
    <property type="entry name" value="Glycogen Phosphorylase B"/>
    <property type="match status" value="1"/>
</dbReference>
<accession>A0A9X7YPE7</accession>
<dbReference type="SUPFAM" id="SSF53756">
    <property type="entry name" value="UDP-Glycosyltransferase/glycogen phosphorylase"/>
    <property type="match status" value="1"/>
</dbReference>
<dbReference type="Proteomes" id="UP000596074">
    <property type="component" value="Chromosome"/>
</dbReference>
<dbReference type="AlphaFoldDB" id="A0A9X7YPE7"/>
<name>A0A9X7YPE7_9GAMM</name>
<gene>
    <name evidence="1" type="ORF">GJQ55_12125</name>
</gene>
<organism evidence="1 2">
    <name type="scientific">Venatoribacter cucullus</name>
    <dbReference type="NCBI Taxonomy" id="2661630"/>
    <lineage>
        <taxon>Bacteria</taxon>
        <taxon>Pseudomonadati</taxon>
        <taxon>Pseudomonadota</taxon>
        <taxon>Gammaproteobacteria</taxon>
        <taxon>Oceanospirillales</taxon>
        <taxon>Oceanospirillaceae</taxon>
        <taxon>Venatoribacter</taxon>
    </lineage>
</organism>
<proteinExistence type="predicted"/>
<sequence>MKILLQTPTAIPPYKYGGTNRVVWSLGKELVKQGHDVTFLAPVGSTCAFAPVVHFTTDIPLQQQIPDG</sequence>
<protein>
    <submittedName>
        <fullName evidence="1">Uncharacterized protein</fullName>
    </submittedName>
</protein>
<evidence type="ECO:0000313" key="2">
    <source>
        <dbReference type="Proteomes" id="UP000596074"/>
    </source>
</evidence>
<keyword evidence="2" id="KW-1185">Reference proteome</keyword>
<reference evidence="1 2" key="1">
    <citation type="submission" date="2019-11" db="EMBL/GenBank/DDBJ databases">
        <title>Venatorbacter sp. nov. a predator of Campylobacter and other Gram-negative bacteria.</title>
        <authorList>
            <person name="Saeedi A."/>
            <person name="Cummings N.J."/>
            <person name="Connerton I.F."/>
            <person name="Connerton P.L."/>
        </authorList>
    </citation>
    <scope>NUCLEOTIDE SEQUENCE [LARGE SCALE GENOMIC DNA]</scope>
    <source>
        <strain evidence="1">XL5</strain>
    </source>
</reference>
<dbReference type="RefSeq" id="WP_228345235.1">
    <property type="nucleotide sequence ID" value="NZ_CP046056.1"/>
</dbReference>